<dbReference type="PANTHER" id="PTHR47559:SF1">
    <property type="entry name" value="OS03G0844900 PROTEIN"/>
    <property type="match status" value="1"/>
</dbReference>
<dbReference type="SMART" id="SM00316">
    <property type="entry name" value="S1"/>
    <property type="match status" value="2"/>
</dbReference>
<dbReference type="InterPro" id="IPR052757">
    <property type="entry name" value="Ribosomal_protein_S1"/>
</dbReference>
<dbReference type="Gene3D" id="2.40.50.140">
    <property type="entry name" value="Nucleic acid-binding proteins"/>
    <property type="match status" value="2"/>
</dbReference>
<dbReference type="InterPro" id="IPR012340">
    <property type="entry name" value="NA-bd_OB-fold"/>
</dbReference>
<dbReference type="EMBL" id="CM018045">
    <property type="protein sequence ID" value="KAA8527874.1"/>
    <property type="molecule type" value="Genomic_DNA"/>
</dbReference>
<dbReference type="InterPro" id="IPR003029">
    <property type="entry name" value="S1_domain"/>
</dbReference>
<dbReference type="OrthoDB" id="412781at2759"/>
<feature type="domain" description="S1 motif" evidence="1">
    <location>
        <begin position="204"/>
        <end position="278"/>
    </location>
</feature>
<accession>A0A5J5AC92</accession>
<sequence>MPFFSAAIGSVSGIASLSHLFTTDNSSQSHHSSFSALTNPPLNFPNLCRNSSIKRPPFYTAKVSFSGDTVKTESVEQAAVSAAGVVEDSSASPDAIRQARISADWKAARDYNAGGLIYEGKIEGFNSGGLLVRFYSLVGFLPFPQLGPNHSCKEPHKSIQEIAQALTGSIISMKVIQADEENRKLILSEKEAVWSKFSQQINVGDIFEARVGSVEDYGAFVHLRFPDGCYHLTGLVHVSEVSWDLVKDVRDILDEGDEVRVKVIKIDREKSRITLSIKQLEEDPLLETLEKVIPQDGGPDSLSTSNNYNIEPLPGLEAIFVELLQEDGINDVRITRQGFEKRVDSQDLQLWLSNAPVIGKQFTLLARAGRQVQEIQLTTSLDQEGIKKALQRVLERVP</sequence>
<gene>
    <name evidence="2" type="ORF">F0562_035257</name>
</gene>
<protein>
    <recommendedName>
        <fullName evidence="1">S1 motif domain-containing protein</fullName>
    </recommendedName>
</protein>
<evidence type="ECO:0000313" key="2">
    <source>
        <dbReference type="EMBL" id="KAA8527874.1"/>
    </source>
</evidence>
<proteinExistence type="predicted"/>
<evidence type="ECO:0000259" key="1">
    <source>
        <dbReference type="PROSITE" id="PS50126"/>
    </source>
</evidence>
<dbReference type="Pfam" id="PF00575">
    <property type="entry name" value="S1"/>
    <property type="match status" value="1"/>
</dbReference>
<dbReference type="Proteomes" id="UP000325577">
    <property type="component" value="Linkage Group LG21"/>
</dbReference>
<feature type="domain" description="S1 motif" evidence="1">
    <location>
        <begin position="115"/>
        <end position="190"/>
    </location>
</feature>
<dbReference type="SUPFAM" id="SSF50249">
    <property type="entry name" value="Nucleic acid-binding proteins"/>
    <property type="match status" value="2"/>
</dbReference>
<evidence type="ECO:0000313" key="3">
    <source>
        <dbReference type="Proteomes" id="UP000325577"/>
    </source>
</evidence>
<reference evidence="2 3" key="1">
    <citation type="submission" date="2019-09" db="EMBL/GenBank/DDBJ databases">
        <title>A chromosome-level genome assembly of the Chinese tupelo Nyssa sinensis.</title>
        <authorList>
            <person name="Yang X."/>
            <person name="Kang M."/>
            <person name="Yang Y."/>
            <person name="Xiong H."/>
            <person name="Wang M."/>
            <person name="Zhang Z."/>
            <person name="Wang Z."/>
            <person name="Wu H."/>
            <person name="Ma T."/>
            <person name="Liu J."/>
            <person name="Xi Z."/>
        </authorList>
    </citation>
    <scope>NUCLEOTIDE SEQUENCE [LARGE SCALE GENOMIC DNA]</scope>
    <source>
        <strain evidence="2">J267</strain>
        <tissue evidence="2">Leaf</tissue>
    </source>
</reference>
<organism evidence="2 3">
    <name type="scientific">Nyssa sinensis</name>
    <dbReference type="NCBI Taxonomy" id="561372"/>
    <lineage>
        <taxon>Eukaryota</taxon>
        <taxon>Viridiplantae</taxon>
        <taxon>Streptophyta</taxon>
        <taxon>Embryophyta</taxon>
        <taxon>Tracheophyta</taxon>
        <taxon>Spermatophyta</taxon>
        <taxon>Magnoliopsida</taxon>
        <taxon>eudicotyledons</taxon>
        <taxon>Gunneridae</taxon>
        <taxon>Pentapetalae</taxon>
        <taxon>asterids</taxon>
        <taxon>Cornales</taxon>
        <taxon>Nyssaceae</taxon>
        <taxon>Nyssa</taxon>
    </lineage>
</organism>
<dbReference type="AlphaFoldDB" id="A0A5J5AC92"/>
<keyword evidence="3" id="KW-1185">Reference proteome</keyword>
<dbReference type="GO" id="GO:0003676">
    <property type="term" value="F:nucleic acid binding"/>
    <property type="evidence" value="ECO:0007669"/>
    <property type="project" value="InterPro"/>
</dbReference>
<dbReference type="PROSITE" id="PS50126">
    <property type="entry name" value="S1"/>
    <property type="match status" value="2"/>
</dbReference>
<dbReference type="PANTHER" id="PTHR47559">
    <property type="entry name" value="OS03G0844900 PROTEIN"/>
    <property type="match status" value="1"/>
</dbReference>
<name>A0A5J5AC92_9ASTE</name>